<organism evidence="9 10">
    <name type="scientific">Taenia crassiceps</name>
    <dbReference type="NCBI Taxonomy" id="6207"/>
    <lineage>
        <taxon>Eukaryota</taxon>
        <taxon>Metazoa</taxon>
        <taxon>Spiralia</taxon>
        <taxon>Lophotrochozoa</taxon>
        <taxon>Platyhelminthes</taxon>
        <taxon>Cestoda</taxon>
        <taxon>Eucestoda</taxon>
        <taxon>Cyclophyllidea</taxon>
        <taxon>Taeniidae</taxon>
        <taxon>Taenia</taxon>
    </lineage>
</organism>
<evidence type="ECO:0000256" key="2">
    <source>
        <dbReference type="ARBA" id="ARBA00023015"/>
    </source>
</evidence>
<dbReference type="SMART" id="SM00339">
    <property type="entry name" value="FH"/>
    <property type="match status" value="1"/>
</dbReference>
<keyword evidence="5 6" id="KW-0539">Nucleus</keyword>
<dbReference type="PANTHER" id="PTHR13962">
    <property type="entry name" value="FORKHEAD BOX PROTEIN N3-LIKE PROTEIN-RELATED"/>
    <property type="match status" value="1"/>
</dbReference>
<keyword evidence="3 6" id="KW-0238">DNA-binding</keyword>
<dbReference type="InterPro" id="IPR030456">
    <property type="entry name" value="TF_fork_head_CS_2"/>
</dbReference>
<evidence type="ECO:0000256" key="1">
    <source>
        <dbReference type="ARBA" id="ARBA00004123"/>
    </source>
</evidence>
<feature type="region of interest" description="Disordered" evidence="7">
    <location>
        <begin position="1346"/>
        <end position="1400"/>
    </location>
</feature>
<evidence type="ECO:0000256" key="6">
    <source>
        <dbReference type="PROSITE-ProRule" id="PRU00089"/>
    </source>
</evidence>
<accession>A0ABR4QTK0</accession>
<dbReference type="PROSITE" id="PS00658">
    <property type="entry name" value="FORK_HEAD_2"/>
    <property type="match status" value="1"/>
</dbReference>
<dbReference type="InterPro" id="IPR001766">
    <property type="entry name" value="Fork_head_dom"/>
</dbReference>
<dbReference type="Pfam" id="PF00250">
    <property type="entry name" value="Forkhead"/>
    <property type="match status" value="1"/>
</dbReference>
<evidence type="ECO:0000313" key="10">
    <source>
        <dbReference type="Proteomes" id="UP001651158"/>
    </source>
</evidence>
<feature type="compositionally biased region" description="Low complexity" evidence="7">
    <location>
        <begin position="1581"/>
        <end position="1602"/>
    </location>
</feature>
<feature type="region of interest" description="Disordered" evidence="7">
    <location>
        <begin position="1580"/>
        <end position="1602"/>
    </location>
</feature>
<dbReference type="EMBL" id="JAKROA010000001">
    <property type="protein sequence ID" value="KAL5112892.1"/>
    <property type="molecule type" value="Genomic_DNA"/>
</dbReference>
<keyword evidence="2" id="KW-0805">Transcription regulation</keyword>
<keyword evidence="4" id="KW-0804">Transcription</keyword>
<dbReference type="Gene3D" id="1.10.10.10">
    <property type="entry name" value="Winged helix-like DNA-binding domain superfamily/Winged helix DNA-binding domain"/>
    <property type="match status" value="1"/>
</dbReference>
<evidence type="ECO:0000256" key="3">
    <source>
        <dbReference type="ARBA" id="ARBA00023125"/>
    </source>
</evidence>
<evidence type="ECO:0000313" key="9">
    <source>
        <dbReference type="EMBL" id="KAL5112892.1"/>
    </source>
</evidence>
<proteinExistence type="predicted"/>
<feature type="region of interest" description="Disordered" evidence="7">
    <location>
        <begin position="112"/>
        <end position="140"/>
    </location>
</feature>
<dbReference type="InterPro" id="IPR036390">
    <property type="entry name" value="WH_DNA-bd_sf"/>
</dbReference>
<name>A0ABR4QTK0_9CEST</name>
<feature type="DNA-binding region" description="Fork-head" evidence="6">
    <location>
        <begin position="901"/>
        <end position="987"/>
    </location>
</feature>
<keyword evidence="10" id="KW-1185">Reference proteome</keyword>
<evidence type="ECO:0000256" key="5">
    <source>
        <dbReference type="ARBA" id="ARBA00023242"/>
    </source>
</evidence>
<reference evidence="9 10" key="1">
    <citation type="journal article" date="2022" name="Front. Cell. Infect. Microbiol.">
        <title>The Genomes of Two Strains of Taenia crassiceps the Animal Model for the Study of Human Cysticercosis.</title>
        <authorList>
            <person name="Bobes R.J."/>
            <person name="Estrada K."/>
            <person name="Rios-Valencia D.G."/>
            <person name="Calderon-Gallegos A."/>
            <person name="de la Torre P."/>
            <person name="Carrero J.C."/>
            <person name="Sanchez-Flores A."/>
            <person name="Laclette J.P."/>
        </authorList>
    </citation>
    <scope>NUCLEOTIDE SEQUENCE [LARGE SCALE GENOMIC DNA]</scope>
    <source>
        <strain evidence="9">WFUcys</strain>
    </source>
</reference>
<sequence>MGADINPVLSALSPICSRGRFIKGVASSDPAVLIDNFEPPKTFQNGDHSVLFPFEQDKALSEESLFPTVKIQPWTRGIFNAIPYHPITKIKPTSYEEPPAWRLGKGSCTSPSLFRSSSEHQTQPLDTYEGSPMGVTTPLRKSSSTLREEKYFKIRSGRCSTDASPHVNPVLKGSVPYKRPRVCETSPPPGCVTRLLRSLEAWKDPAQAPSSKEQAKLNSFACERRRRQKHAILRLWLEAAQRMLISSTFYRLKLMHHMFCAMRAFAIVARKRQAVAVTLAAEAGEMKMIGCAAAHDRRRLLRRVLRAWVRRARGLRLALHQQRVATFYSQRSLLHRTLRAWLDFCACRTSIHIAVAYFEATKDTRLCRAALRHWRSVVGRQKRMYECYYSVCALHQRHLLGRVLSRWHHHTHVKATATRIAEAMARRSHKRLLRKVFVRWRSMKLELRRERLELEMAVKQHWRRAAGPFLRIVFQRWRNEMRTSQRYEFSAQASQRRILTSALRTWHLRLIEARERSILLRQAYCFRNMHLRVYYFTRWVEAQKEVQRVRSLDKVALWHWALTLQARTWRAWTVYLTAVRAVHIRRQRAFQRFSERLAKYAIALWLGAVFSVQQTAPDGESPWNKGVLRFSYLWYGAIPLEKRAPRPLKKFEPLDAEDVGYKGIQSTGLSDFVIPNTSGNFKSSKSSSRLQPKVPGFLLDTLQMRGVSNVESYNICKEDDYMDISLLKQLGTERRAPGEFSSSRVKEFTDARGEHSGNHLAIVTASCGKACGFCRVTVLREIGARIASLLSVEAANTSNNLAEEVDYELERARRDQSDVQCQKGDIIKITPLDNEEEFMRDERYSTVNILENRQAYKIHEPSNTFPNSAASTFSISTNPTSMHSSYFGSHYSNTYGENLAKPLYSYTHLIFMAIESTPTKCMTVNQIYNWCETNFPFFKHSATGWKNSLRHNLSINKSFKRLPRDGRGPGRGAFWAIEPRERPNLLDAVKRNPFTLGISRERSVVRPITINPIQPFSAINSDISRANFTEFTGECATKPNGASNLIISNGLDGSGSFSLVDAGDNLVNKRTVAPYQSTPLENLKLNSSAQMTHSYLPLAISEAESPVSQEAVQSSAYAFEPWPAEEEEKYQEMMRLLLEGHNAEASRDSVVGDGTSIPNGNGIDTPTKPKKETKQRRKSSLNPTNENMCDRCKENAASTCRSCSLRMWNLHHTASSMSTISTPIDAARVLSHVNKPGNYGVNSALDQLLDALDEDQEAPPPHWHKQVQPAGEVYITPAPYLDHEYCHCQKHIRPIAETCIIDAVNSRLRQEKLNLLRGLVDPRAGLSFDADSMSMEPVEIDFVHSTKSSGGAEKGDYGDSSPPAYLRQTKRHTRQIKGISGSRKRRAKGGGTYAPMPKIGKRPSVYNRALKRSYDELTIEDRAELGYADDNDFYIDNDYYDPPPYTGHYQRRIHFNSKNNEEFSRFDVEAEMHKRRFKRQFPYSPRVICATSSRMSGGRLGTPFSKSFSTTRKRRLAELADSQHEQQRLRQMNTANETSKVADLLANGTKDVKSESEHSSTQAAKIMMGISQMKNFKAKPDLVSMRSSRSSDDSLVASSVST</sequence>
<gene>
    <name evidence="9" type="ORF">TcWFU_009203</name>
</gene>
<comment type="caution">
    <text evidence="9">The sequence shown here is derived from an EMBL/GenBank/DDBJ whole genome shotgun (WGS) entry which is preliminary data.</text>
</comment>
<evidence type="ECO:0000256" key="4">
    <source>
        <dbReference type="ARBA" id="ARBA00023163"/>
    </source>
</evidence>
<dbReference type="SUPFAM" id="SSF46785">
    <property type="entry name" value="Winged helix' DNA-binding domain"/>
    <property type="match status" value="1"/>
</dbReference>
<evidence type="ECO:0000259" key="8">
    <source>
        <dbReference type="PROSITE" id="PS50039"/>
    </source>
</evidence>
<dbReference type="InterPro" id="IPR036388">
    <property type="entry name" value="WH-like_DNA-bd_sf"/>
</dbReference>
<dbReference type="PANTHER" id="PTHR13962:SF22">
    <property type="entry name" value="FORKHEAD BOX PROTEIN N3-LIKE PROTEIN"/>
    <property type="match status" value="1"/>
</dbReference>
<dbReference type="CDD" id="cd00059">
    <property type="entry name" value="FH_FOX"/>
    <property type="match status" value="1"/>
</dbReference>
<comment type="subcellular location">
    <subcellularLocation>
        <location evidence="1 6">Nucleus</location>
    </subcellularLocation>
</comment>
<dbReference type="Proteomes" id="UP001651158">
    <property type="component" value="Unassembled WGS sequence"/>
</dbReference>
<dbReference type="InterPro" id="IPR047119">
    <property type="entry name" value="FOXN2/3-like"/>
</dbReference>
<protein>
    <recommendedName>
        <fullName evidence="8">Fork-head domain-containing protein</fullName>
    </recommendedName>
</protein>
<dbReference type="PROSITE" id="PS50039">
    <property type="entry name" value="FORK_HEAD_3"/>
    <property type="match status" value="1"/>
</dbReference>
<feature type="domain" description="Fork-head" evidence="8">
    <location>
        <begin position="901"/>
        <end position="987"/>
    </location>
</feature>
<evidence type="ECO:0000256" key="7">
    <source>
        <dbReference type="SAM" id="MobiDB-lite"/>
    </source>
</evidence>
<dbReference type="PRINTS" id="PR00053">
    <property type="entry name" value="FORKHEAD"/>
</dbReference>
<feature type="compositionally biased region" description="Polar residues" evidence="7">
    <location>
        <begin position="112"/>
        <end position="125"/>
    </location>
</feature>
<feature type="region of interest" description="Disordered" evidence="7">
    <location>
        <begin position="1148"/>
        <end position="1186"/>
    </location>
</feature>